<feature type="region of interest" description="Disordered" evidence="1">
    <location>
        <begin position="21"/>
        <end position="111"/>
    </location>
</feature>
<evidence type="ECO:0000256" key="1">
    <source>
        <dbReference type="SAM" id="MobiDB-lite"/>
    </source>
</evidence>
<feature type="non-terminal residue" evidence="2">
    <location>
        <position position="1"/>
    </location>
</feature>
<dbReference type="AlphaFoldDB" id="A0A368GF40"/>
<evidence type="ECO:0000313" key="2">
    <source>
        <dbReference type="EMBL" id="RCN42288.1"/>
    </source>
</evidence>
<dbReference type="Proteomes" id="UP000252519">
    <property type="component" value="Unassembled WGS sequence"/>
</dbReference>
<accession>A0A368GF40</accession>
<reference evidence="2 3" key="1">
    <citation type="submission" date="2014-10" db="EMBL/GenBank/DDBJ databases">
        <title>Draft genome of the hookworm Ancylostoma caninum.</title>
        <authorList>
            <person name="Mitreva M."/>
        </authorList>
    </citation>
    <scope>NUCLEOTIDE SEQUENCE [LARGE SCALE GENOMIC DNA]</scope>
    <source>
        <strain evidence="2 3">Baltimore</strain>
    </source>
</reference>
<feature type="compositionally biased region" description="Basic and acidic residues" evidence="1">
    <location>
        <begin position="35"/>
        <end position="69"/>
    </location>
</feature>
<feature type="compositionally biased region" description="Basic and acidic residues" evidence="1">
    <location>
        <begin position="88"/>
        <end position="107"/>
    </location>
</feature>
<dbReference type="OrthoDB" id="5875922at2759"/>
<name>A0A368GF40_ANCCA</name>
<protein>
    <submittedName>
        <fullName evidence="2">Uncharacterized protein</fullName>
    </submittedName>
</protein>
<sequence>LPQSCRHPNEFLQIFRYRPGFSSASTSSYQPRSSFDYRSKTPGYERDTTTRSSHFDRDTRSMSRTEKTPISDQEDDVERTFQKLYNRYVKEDESDKDNKKSDKDSKSKGTFSLNCFLNCWSSLN</sequence>
<proteinExistence type="predicted"/>
<evidence type="ECO:0000313" key="3">
    <source>
        <dbReference type="Proteomes" id="UP000252519"/>
    </source>
</evidence>
<feature type="compositionally biased region" description="Polar residues" evidence="1">
    <location>
        <begin position="22"/>
        <end position="33"/>
    </location>
</feature>
<keyword evidence="3" id="KW-1185">Reference proteome</keyword>
<comment type="caution">
    <text evidence="2">The sequence shown here is derived from an EMBL/GenBank/DDBJ whole genome shotgun (WGS) entry which is preliminary data.</text>
</comment>
<gene>
    <name evidence="2" type="ORF">ANCCAN_11735</name>
</gene>
<dbReference type="EMBL" id="JOJR01000201">
    <property type="protein sequence ID" value="RCN42288.1"/>
    <property type="molecule type" value="Genomic_DNA"/>
</dbReference>
<organism evidence="2 3">
    <name type="scientific">Ancylostoma caninum</name>
    <name type="common">Dog hookworm</name>
    <dbReference type="NCBI Taxonomy" id="29170"/>
    <lineage>
        <taxon>Eukaryota</taxon>
        <taxon>Metazoa</taxon>
        <taxon>Ecdysozoa</taxon>
        <taxon>Nematoda</taxon>
        <taxon>Chromadorea</taxon>
        <taxon>Rhabditida</taxon>
        <taxon>Rhabditina</taxon>
        <taxon>Rhabditomorpha</taxon>
        <taxon>Strongyloidea</taxon>
        <taxon>Ancylostomatidae</taxon>
        <taxon>Ancylostomatinae</taxon>
        <taxon>Ancylostoma</taxon>
    </lineage>
</organism>